<dbReference type="Proteomes" id="UP000011770">
    <property type="component" value="Unassembled WGS sequence"/>
</dbReference>
<protein>
    <submittedName>
        <fullName evidence="1">Uncharacterized protein</fullName>
    </submittedName>
</protein>
<sequence length="83" mass="9733">MLNTNPSRSFQSAKSVSLFNSFRKKLFFPKNSFLEIDLNVCEEFLQKEETPKSDSNFFLRHLESGTEEVPTLCFYGPSRRFKN</sequence>
<evidence type="ECO:0000313" key="2">
    <source>
        <dbReference type="Proteomes" id="UP000011770"/>
    </source>
</evidence>
<accession>M3EG13</accession>
<dbReference type="AlphaFoldDB" id="M3EG13"/>
<reference evidence="1 2" key="1">
    <citation type="submission" date="2013-01" db="EMBL/GenBank/DDBJ databases">
        <authorList>
            <person name="Harkins D.M."/>
            <person name="Durkin A.S."/>
            <person name="Brinkac L.M."/>
            <person name="Haft D.H."/>
            <person name="Selengut J.D."/>
            <person name="Sanka R."/>
            <person name="DePew J."/>
            <person name="Purushe J."/>
            <person name="Tulsiani S.M."/>
            <person name="Graham G.C."/>
            <person name="Burns M.-A."/>
            <person name="Dohnt M.F."/>
            <person name="Smythe L.D."/>
            <person name="McKay D.B."/>
            <person name="Craig S.B."/>
            <person name="Vinetz J.M."/>
            <person name="Sutton G.G."/>
            <person name="Nierman W.C."/>
            <person name="Fouts D.E."/>
        </authorList>
    </citation>
    <scope>NUCLEOTIDE SEQUENCE [LARGE SCALE GENOMIC DNA]</scope>
    <source>
        <strain evidence="1 2">LT2116</strain>
    </source>
</reference>
<evidence type="ECO:0000313" key="1">
    <source>
        <dbReference type="EMBL" id="EMF79998.1"/>
    </source>
</evidence>
<proteinExistence type="predicted"/>
<name>M3EG13_9LEPT</name>
<dbReference type="EMBL" id="AHOR02000066">
    <property type="protein sequence ID" value="EMF79998.1"/>
    <property type="molecule type" value="Genomic_DNA"/>
</dbReference>
<organism evidence="1 2">
    <name type="scientific">Leptospira weilii serovar Topaz str. LT2116</name>
    <dbReference type="NCBI Taxonomy" id="1088540"/>
    <lineage>
        <taxon>Bacteria</taxon>
        <taxon>Pseudomonadati</taxon>
        <taxon>Spirochaetota</taxon>
        <taxon>Spirochaetia</taxon>
        <taxon>Leptospirales</taxon>
        <taxon>Leptospiraceae</taxon>
        <taxon>Leptospira</taxon>
    </lineage>
</organism>
<gene>
    <name evidence="1" type="ORF">LEP1GSC188_0400</name>
</gene>
<comment type="caution">
    <text evidence="1">The sequence shown here is derived from an EMBL/GenBank/DDBJ whole genome shotgun (WGS) entry which is preliminary data.</text>
</comment>